<proteinExistence type="predicted"/>
<protein>
    <submittedName>
        <fullName evidence="2">OLC1v1031491C1</fullName>
    </submittedName>
</protein>
<dbReference type="AlphaFoldDB" id="A0AAV1CIN3"/>
<reference evidence="2" key="1">
    <citation type="submission" date="2023-03" db="EMBL/GenBank/DDBJ databases">
        <authorList>
            <person name="Julca I."/>
        </authorList>
    </citation>
    <scope>NUCLEOTIDE SEQUENCE</scope>
</reference>
<keyword evidence="3" id="KW-1185">Reference proteome</keyword>
<name>A0AAV1CIN3_OLDCO</name>
<gene>
    <name evidence="2" type="ORF">OLC1_LOCUS6467</name>
</gene>
<feature type="region of interest" description="Disordered" evidence="1">
    <location>
        <begin position="17"/>
        <end position="43"/>
    </location>
</feature>
<evidence type="ECO:0000313" key="2">
    <source>
        <dbReference type="EMBL" id="CAI9095516.1"/>
    </source>
</evidence>
<sequence>MERKRKKINVGIEHWSKTSCMEPQPVGKHKKSNNSESERSPLVIGDSRFRNKFRANVVCSVSGSSRQHQILASKGSTSAEEKETCARKTEHGGEAVKTWIDDGKFPEFTKKSLSPLQDVTNTESCKVESCLNPKPILEQKGTNEDVENERMVVRKSENVAAASKASTSGQRLEDKDKWIRDRRRVQSILGAFREYHDILLEEHEKNRGCKRVDFEAANWVRRKYLLPAKAVLGPIPGVEVCDRDNVEGEEFKRKLGFQVQIGENARTTKSISSENSQSLVEVARWVPAFSTEACSARSRLNLNINGTYIMNACI</sequence>
<accession>A0AAV1CIN3</accession>
<organism evidence="2 3">
    <name type="scientific">Oldenlandia corymbosa var. corymbosa</name>
    <dbReference type="NCBI Taxonomy" id="529605"/>
    <lineage>
        <taxon>Eukaryota</taxon>
        <taxon>Viridiplantae</taxon>
        <taxon>Streptophyta</taxon>
        <taxon>Embryophyta</taxon>
        <taxon>Tracheophyta</taxon>
        <taxon>Spermatophyta</taxon>
        <taxon>Magnoliopsida</taxon>
        <taxon>eudicotyledons</taxon>
        <taxon>Gunneridae</taxon>
        <taxon>Pentapetalae</taxon>
        <taxon>asterids</taxon>
        <taxon>lamiids</taxon>
        <taxon>Gentianales</taxon>
        <taxon>Rubiaceae</taxon>
        <taxon>Rubioideae</taxon>
        <taxon>Spermacoceae</taxon>
        <taxon>Hedyotis-Oldenlandia complex</taxon>
        <taxon>Oldenlandia</taxon>
    </lineage>
</organism>
<evidence type="ECO:0000256" key="1">
    <source>
        <dbReference type="SAM" id="MobiDB-lite"/>
    </source>
</evidence>
<dbReference type="EMBL" id="OX459119">
    <property type="protein sequence ID" value="CAI9095516.1"/>
    <property type="molecule type" value="Genomic_DNA"/>
</dbReference>
<dbReference type="Proteomes" id="UP001161247">
    <property type="component" value="Chromosome 2"/>
</dbReference>
<evidence type="ECO:0000313" key="3">
    <source>
        <dbReference type="Proteomes" id="UP001161247"/>
    </source>
</evidence>